<proteinExistence type="predicted"/>
<protein>
    <submittedName>
        <fullName evidence="1">Uncharacterized protein</fullName>
    </submittedName>
</protein>
<comment type="caution">
    <text evidence="1">The sequence shown here is derived from an EMBL/GenBank/DDBJ whole genome shotgun (WGS) entry which is preliminary data.</text>
</comment>
<dbReference type="Proteomes" id="UP000708148">
    <property type="component" value="Unassembled WGS sequence"/>
</dbReference>
<dbReference type="EMBL" id="CAJHUC010001355">
    <property type="protein sequence ID" value="CAD7700842.1"/>
    <property type="molecule type" value="Genomic_DNA"/>
</dbReference>
<reference evidence="1" key="1">
    <citation type="submission" date="2020-12" db="EMBL/GenBank/DDBJ databases">
        <authorList>
            <person name="Iha C."/>
        </authorList>
    </citation>
    <scope>NUCLEOTIDE SEQUENCE</scope>
</reference>
<evidence type="ECO:0000313" key="1">
    <source>
        <dbReference type="EMBL" id="CAD7700842.1"/>
    </source>
</evidence>
<dbReference type="AlphaFoldDB" id="A0A8S1J109"/>
<keyword evidence="2" id="KW-1185">Reference proteome</keyword>
<name>A0A8S1J109_9CHLO</name>
<organism evidence="1 2">
    <name type="scientific">Ostreobium quekettii</name>
    <dbReference type="NCBI Taxonomy" id="121088"/>
    <lineage>
        <taxon>Eukaryota</taxon>
        <taxon>Viridiplantae</taxon>
        <taxon>Chlorophyta</taxon>
        <taxon>core chlorophytes</taxon>
        <taxon>Ulvophyceae</taxon>
        <taxon>TCBD clade</taxon>
        <taxon>Bryopsidales</taxon>
        <taxon>Ostreobineae</taxon>
        <taxon>Ostreobiaceae</taxon>
        <taxon>Ostreobium</taxon>
    </lineage>
</organism>
<sequence length="172" mass="18439">MMLSHVDKWEPQMAGSLGVRAVEPAFSAPKGDLPTLGPLGEQSWQSVRWRSWQTVEGSPSPTHRKNSLDACEPTGQRLNERIGCAPVTANGSRTKAAKKRVDAGLLSNPTAKASLQAKVSAAGGTIPSLCACHSLSPLDPSYTDHCCMNCPLYKNPKAQEKLLKSVIHTHAQ</sequence>
<evidence type="ECO:0000313" key="2">
    <source>
        <dbReference type="Proteomes" id="UP000708148"/>
    </source>
</evidence>
<accession>A0A8S1J109</accession>
<gene>
    <name evidence="1" type="ORF">OSTQU699_LOCUS6201</name>
</gene>